<dbReference type="Pfam" id="PF08298">
    <property type="entry name" value="AAA_PrkA"/>
    <property type="match status" value="1"/>
</dbReference>
<dbReference type="AlphaFoldDB" id="A0A7W6W3D9"/>
<dbReference type="SMART" id="SM00763">
    <property type="entry name" value="AAA_PrkA"/>
    <property type="match status" value="1"/>
</dbReference>
<dbReference type="InterPro" id="IPR057741">
    <property type="entry name" value="YeaG"/>
</dbReference>
<dbReference type="PANTHER" id="PTHR30267">
    <property type="entry name" value="PROTEIN KINASE PRKA"/>
    <property type="match status" value="1"/>
</dbReference>
<sequence>MLSESVFDAFTRSYEARRETDMSVQEYLDLCKKDPIAYANATERLLAAIGEPQMVDTSRDARLGRIFMNRTIRIYPAFAGFHGMEETIERIVSFFRHAAQGLEERKQILYLLGPVGGGKSSLAERLKLLMEVHPIYVLKAGDEISPVFESPLNLFDPETMGSLLQEQYGIPLRRLNGLMSPWCLKRLDDFGGDISRFRVVRVQPSRLRQIAIAKTEPGDENNQDISSLVGKVDIRKLETYSQNDPDAYSYSGGLNRANQGILEFVEMFKAPIKMLHPLLTATQEGNYIGSENIGAIPFSGIVLAHSNEAEWQTFKANKNNEAFIDRICVIKVPYCLRVMEEQKIYEKLIEGSELADAPCAPATLEMLARFSVLSRLRKHENSTFFSKMRTYDGESLKETDPRARSVQEYRDAAGIDEGMDGISTRFAFKVLASTFNHDTTDIGADPVHLMYVLEQSIRREQFSDDVEKRYMEFIKADLAPRYAEFIGNEIQKAYLESYADYGQNLFDRYVDYADAWIEDVDFKDPDTGQLLDRELLNQELTKIEKPAGIANPKDFRNEIVKFCLRSRAANGGKNPSWTSYEKIREVIEKRMFSQVEDLLPVISFGSKKDSETEKKHSEFVSRMAARGYTERQVRRLVEWYMRVKQAS</sequence>
<proteinExistence type="predicted"/>
<organism evidence="2 3">
    <name type="scientific">Rhizobium esperanzae</name>
    <dbReference type="NCBI Taxonomy" id="1967781"/>
    <lineage>
        <taxon>Bacteria</taxon>
        <taxon>Pseudomonadati</taxon>
        <taxon>Pseudomonadota</taxon>
        <taxon>Alphaproteobacteria</taxon>
        <taxon>Hyphomicrobiales</taxon>
        <taxon>Rhizobiaceae</taxon>
        <taxon>Rhizobium/Agrobacterium group</taxon>
        <taxon>Rhizobium</taxon>
    </lineage>
</organism>
<dbReference type="InterPro" id="IPR027417">
    <property type="entry name" value="P-loop_NTPase"/>
</dbReference>
<dbReference type="RefSeq" id="WP_184467244.1">
    <property type="nucleotide sequence ID" value="NZ_JACIFY010000002.1"/>
</dbReference>
<evidence type="ECO:0000259" key="1">
    <source>
        <dbReference type="SMART" id="SM00763"/>
    </source>
</evidence>
<dbReference type="InterPro" id="IPR016230">
    <property type="entry name" value="PrkA/YeaG"/>
</dbReference>
<dbReference type="PIRSF" id="PIRSF000549">
    <property type="entry name" value="Ser_prot_kin"/>
    <property type="match status" value="1"/>
</dbReference>
<protein>
    <submittedName>
        <fullName evidence="2">Serine protein kinase</fullName>
    </submittedName>
</protein>
<dbReference type="Pfam" id="PF06798">
    <property type="entry name" value="PrkA"/>
    <property type="match status" value="1"/>
</dbReference>
<keyword evidence="2" id="KW-0808">Transferase</keyword>
<dbReference type="Proteomes" id="UP000540909">
    <property type="component" value="Unassembled WGS sequence"/>
</dbReference>
<gene>
    <name evidence="2" type="ORF">GGD57_000923</name>
</gene>
<dbReference type="PANTHER" id="PTHR30267:SF2">
    <property type="entry name" value="PROTEIN PRKA"/>
    <property type="match status" value="1"/>
</dbReference>
<evidence type="ECO:0000313" key="3">
    <source>
        <dbReference type="Proteomes" id="UP000540909"/>
    </source>
</evidence>
<dbReference type="NCBIfam" id="NF011999">
    <property type="entry name" value="PRK15455.1"/>
    <property type="match status" value="1"/>
</dbReference>
<name>A0A7W6W3D9_9HYPH</name>
<dbReference type="EMBL" id="JACIFY010000002">
    <property type="protein sequence ID" value="MBB4234374.1"/>
    <property type="molecule type" value="Genomic_DNA"/>
</dbReference>
<reference evidence="2 3" key="1">
    <citation type="submission" date="2020-08" db="EMBL/GenBank/DDBJ databases">
        <title>Genomic Encyclopedia of Type Strains, Phase IV (KMG-V): Genome sequencing to study the core and pangenomes of soil and plant-associated prokaryotes.</title>
        <authorList>
            <person name="Whitman W."/>
        </authorList>
    </citation>
    <scope>NUCLEOTIDE SEQUENCE [LARGE SCALE GENOMIC DNA]</scope>
    <source>
        <strain evidence="2 3">SEMIA 4089</strain>
    </source>
</reference>
<dbReference type="InterPro" id="IPR010650">
    <property type="entry name" value="PrkA_C"/>
</dbReference>
<dbReference type="Gene3D" id="3.40.50.300">
    <property type="entry name" value="P-loop containing nucleotide triphosphate hydrolases"/>
    <property type="match status" value="1"/>
</dbReference>
<dbReference type="GO" id="GO:0004672">
    <property type="term" value="F:protein kinase activity"/>
    <property type="evidence" value="ECO:0007669"/>
    <property type="project" value="InterPro"/>
</dbReference>
<dbReference type="InterPro" id="IPR013153">
    <property type="entry name" value="Prk_AAA"/>
</dbReference>
<comment type="caution">
    <text evidence="2">The sequence shown here is derived from an EMBL/GenBank/DDBJ whole genome shotgun (WGS) entry which is preliminary data.</text>
</comment>
<evidence type="ECO:0000313" key="2">
    <source>
        <dbReference type="EMBL" id="MBB4234374.1"/>
    </source>
</evidence>
<keyword evidence="2" id="KW-0418">Kinase</keyword>
<accession>A0A7W6W3D9</accession>
<feature type="domain" description="PrkA AAA" evidence="1">
    <location>
        <begin position="22"/>
        <end position="383"/>
    </location>
</feature>
<dbReference type="SUPFAM" id="SSF52540">
    <property type="entry name" value="P-loop containing nucleoside triphosphate hydrolases"/>
    <property type="match status" value="1"/>
</dbReference>